<organism evidence="5 6">
    <name type="scientific">Dentiscutata erythropus</name>
    <dbReference type="NCBI Taxonomy" id="1348616"/>
    <lineage>
        <taxon>Eukaryota</taxon>
        <taxon>Fungi</taxon>
        <taxon>Fungi incertae sedis</taxon>
        <taxon>Mucoromycota</taxon>
        <taxon>Glomeromycotina</taxon>
        <taxon>Glomeromycetes</taxon>
        <taxon>Diversisporales</taxon>
        <taxon>Gigasporaceae</taxon>
        <taxon>Dentiscutata</taxon>
    </lineage>
</organism>
<keyword evidence="2" id="KW-0032">Aminotransferase</keyword>
<evidence type="ECO:0000313" key="6">
    <source>
        <dbReference type="Proteomes" id="UP000789405"/>
    </source>
</evidence>
<dbReference type="Proteomes" id="UP000789405">
    <property type="component" value="Unassembled WGS sequence"/>
</dbReference>
<comment type="cofactor">
    <cofactor evidence="1">
        <name>pyridoxal 5'-phosphate</name>
        <dbReference type="ChEBI" id="CHEBI:597326"/>
    </cofactor>
</comment>
<dbReference type="Gene3D" id="3.90.1150.10">
    <property type="entry name" value="Aspartate Aminotransferase, domain 1"/>
    <property type="match status" value="1"/>
</dbReference>
<dbReference type="InterPro" id="IPR015421">
    <property type="entry name" value="PyrdxlP-dep_Trfase_major"/>
</dbReference>
<dbReference type="InterPro" id="IPR015424">
    <property type="entry name" value="PyrdxlP-dep_Trfase"/>
</dbReference>
<name>A0A9N9PAJ1_9GLOM</name>
<evidence type="ECO:0000256" key="1">
    <source>
        <dbReference type="ARBA" id="ARBA00001933"/>
    </source>
</evidence>
<sequence length="69" mass="7642">MSQSMNNSGPIKVAERVAHFKQDVWSIFTPLAAQLKAVNLGQGFMNFPPPDFVRKAAITAINTDDCNQY</sequence>
<dbReference type="GO" id="GO:0005739">
    <property type="term" value="C:mitochondrion"/>
    <property type="evidence" value="ECO:0007669"/>
    <property type="project" value="TreeGrafter"/>
</dbReference>
<dbReference type="PANTHER" id="PTHR43807:SF20">
    <property type="entry name" value="FI04487P"/>
    <property type="match status" value="1"/>
</dbReference>
<protein>
    <submittedName>
        <fullName evidence="5">26044_t:CDS:1</fullName>
    </submittedName>
</protein>
<feature type="non-terminal residue" evidence="5">
    <location>
        <position position="1"/>
    </location>
</feature>
<evidence type="ECO:0000256" key="2">
    <source>
        <dbReference type="ARBA" id="ARBA00022576"/>
    </source>
</evidence>
<dbReference type="EMBL" id="CAJVPY010061346">
    <property type="protein sequence ID" value="CAG8821893.1"/>
    <property type="molecule type" value="Genomic_DNA"/>
</dbReference>
<dbReference type="InterPro" id="IPR051326">
    <property type="entry name" value="Kynurenine-oxoglutarate_AT"/>
</dbReference>
<evidence type="ECO:0000256" key="3">
    <source>
        <dbReference type="ARBA" id="ARBA00022679"/>
    </source>
</evidence>
<comment type="caution">
    <text evidence="5">The sequence shown here is derived from an EMBL/GenBank/DDBJ whole genome shotgun (WGS) entry which is preliminary data.</text>
</comment>
<proteinExistence type="predicted"/>
<dbReference type="SUPFAM" id="SSF53383">
    <property type="entry name" value="PLP-dependent transferases"/>
    <property type="match status" value="1"/>
</dbReference>
<dbReference type="GO" id="GO:0016212">
    <property type="term" value="F:kynurenine-oxoglutarate transaminase activity"/>
    <property type="evidence" value="ECO:0007669"/>
    <property type="project" value="TreeGrafter"/>
</dbReference>
<accession>A0A9N9PAJ1</accession>
<dbReference type="OrthoDB" id="2414662at2759"/>
<feature type="non-terminal residue" evidence="5">
    <location>
        <position position="69"/>
    </location>
</feature>
<keyword evidence="4" id="KW-0663">Pyridoxal phosphate</keyword>
<dbReference type="AlphaFoldDB" id="A0A9N9PAJ1"/>
<gene>
    <name evidence="5" type="ORF">DERYTH_LOCUS27209</name>
</gene>
<keyword evidence="3" id="KW-0808">Transferase</keyword>
<dbReference type="InterPro" id="IPR015422">
    <property type="entry name" value="PyrdxlP-dep_Trfase_small"/>
</dbReference>
<dbReference type="Gene3D" id="3.40.640.10">
    <property type="entry name" value="Type I PLP-dependent aspartate aminotransferase-like (Major domain)"/>
    <property type="match status" value="1"/>
</dbReference>
<reference evidence="5" key="1">
    <citation type="submission" date="2021-06" db="EMBL/GenBank/DDBJ databases">
        <authorList>
            <person name="Kallberg Y."/>
            <person name="Tangrot J."/>
            <person name="Rosling A."/>
        </authorList>
    </citation>
    <scope>NUCLEOTIDE SEQUENCE</scope>
    <source>
        <strain evidence="5">MA453B</strain>
    </source>
</reference>
<dbReference type="PANTHER" id="PTHR43807">
    <property type="entry name" value="FI04487P"/>
    <property type="match status" value="1"/>
</dbReference>
<evidence type="ECO:0000313" key="5">
    <source>
        <dbReference type="EMBL" id="CAG8821893.1"/>
    </source>
</evidence>
<evidence type="ECO:0000256" key="4">
    <source>
        <dbReference type="ARBA" id="ARBA00022898"/>
    </source>
</evidence>
<keyword evidence="6" id="KW-1185">Reference proteome</keyword>